<keyword evidence="3 6" id="KW-0378">Hydrolase</keyword>
<comment type="cofactor">
    <cofactor evidence="6">
        <name>Mn(2+)</name>
        <dbReference type="ChEBI" id="CHEBI:29035"/>
    </cofactor>
</comment>
<comment type="similarity">
    <text evidence="1 6">Belongs to the metallo-dependent hydrolases superfamily. Adenine deaminase family.</text>
</comment>
<proteinExistence type="inferred from homology"/>
<evidence type="ECO:0000313" key="10">
    <source>
        <dbReference type="Proteomes" id="UP000290365"/>
    </source>
</evidence>
<keyword evidence="10" id="KW-1185">Reference proteome</keyword>
<dbReference type="CDD" id="cd01295">
    <property type="entry name" value="AdeC"/>
    <property type="match status" value="1"/>
</dbReference>
<dbReference type="Gene3D" id="2.30.40.10">
    <property type="entry name" value="Urease, subunit C, domain 1"/>
    <property type="match status" value="1"/>
</dbReference>
<name>A0A4P6K1T2_KTERU</name>
<dbReference type="GO" id="GO:0000034">
    <property type="term" value="F:adenine deaminase activity"/>
    <property type="evidence" value="ECO:0007669"/>
    <property type="project" value="UniProtKB-UniRule"/>
</dbReference>
<dbReference type="InterPro" id="IPR006680">
    <property type="entry name" value="Amidohydro-rel"/>
</dbReference>
<evidence type="ECO:0000256" key="2">
    <source>
        <dbReference type="ARBA" id="ARBA00012782"/>
    </source>
</evidence>
<protein>
    <recommendedName>
        <fullName evidence="2 6">Adenine deaminase</fullName>
        <shortName evidence="6">Adenase</shortName>
        <shortName evidence="6">Adenine aminase</shortName>
        <ecNumber evidence="2 6">3.5.4.2</ecNumber>
    </recommendedName>
</protein>
<keyword evidence="4 6" id="KW-0464">Manganese</keyword>
<reference evidence="9 10" key="1">
    <citation type="submission" date="2019-01" db="EMBL/GenBank/DDBJ databases">
        <title>Ktedonosporobacter rubrisoli SCAWS-G2.</title>
        <authorList>
            <person name="Huang Y."/>
            <person name="Yan B."/>
        </authorList>
    </citation>
    <scope>NUCLEOTIDE SEQUENCE [LARGE SCALE GENOMIC DNA]</scope>
    <source>
        <strain evidence="9 10">SCAWS-G2</strain>
    </source>
</reference>
<dbReference type="InterPro" id="IPR026912">
    <property type="entry name" value="Adenine_deam_C"/>
</dbReference>
<dbReference type="GO" id="GO:0006146">
    <property type="term" value="P:adenine catabolic process"/>
    <property type="evidence" value="ECO:0007669"/>
    <property type="project" value="InterPro"/>
</dbReference>
<dbReference type="InterPro" id="IPR006679">
    <property type="entry name" value="Adenine_deam"/>
</dbReference>
<comment type="catalytic activity">
    <reaction evidence="5 6">
        <text>adenine + H2O + H(+) = hypoxanthine + NH4(+)</text>
        <dbReference type="Rhea" id="RHEA:23688"/>
        <dbReference type="ChEBI" id="CHEBI:15377"/>
        <dbReference type="ChEBI" id="CHEBI:15378"/>
        <dbReference type="ChEBI" id="CHEBI:16708"/>
        <dbReference type="ChEBI" id="CHEBI:17368"/>
        <dbReference type="ChEBI" id="CHEBI:28938"/>
        <dbReference type="EC" id="3.5.4.2"/>
    </reaction>
</comment>
<dbReference type="RefSeq" id="WP_129892854.1">
    <property type="nucleotide sequence ID" value="NZ_CP035758.1"/>
</dbReference>
<dbReference type="PANTHER" id="PTHR11113:SF2">
    <property type="entry name" value="ADENINE DEAMINASE"/>
    <property type="match status" value="1"/>
</dbReference>
<dbReference type="Gene3D" id="3.20.20.140">
    <property type="entry name" value="Metal-dependent hydrolases"/>
    <property type="match status" value="1"/>
</dbReference>
<dbReference type="SUPFAM" id="SSF51338">
    <property type="entry name" value="Composite domain of metallo-dependent hydrolases"/>
    <property type="match status" value="1"/>
</dbReference>
<evidence type="ECO:0000313" key="9">
    <source>
        <dbReference type="EMBL" id="QBD81793.1"/>
    </source>
</evidence>
<dbReference type="EC" id="3.5.4.2" evidence="2 6"/>
<evidence type="ECO:0000256" key="5">
    <source>
        <dbReference type="ARBA" id="ARBA00047720"/>
    </source>
</evidence>
<feature type="domain" description="Amidohydrolase-related" evidence="7">
    <location>
        <begin position="73"/>
        <end position="354"/>
    </location>
</feature>
<sequence length="579" mass="62308">MDRLRRRIQIARGEIKADLVLRNANIVNVCSGECYLADVAIADGYVAGVSTSRTGPTDGYQGHEERDLQGRWLAPGLIDGHMHIESTMLVLPEFARLVVPRGVLTVMLDPHEFANVLGLQGIRYVLEAGRGLPLSTYVMLSSCVPASSYESPYCLLTAEDLLPLLEDERVLGLAEMMNMPGVLAGDEQVLAKIAATRAHSLVVDGHAPGLSEYDICAYASAGVMSDHECTTLEEARQRIRLGMWLMIREGSAAHNLDTLLPLIQELHPQRAFFVTDDRDPQDLTTRGHIDSMVRRAIEWGLDPVEAIRLASFNTAQYFRLAERGAIAPGFIADMVVLDDLATFKVAAVYKEGLVVAEHGELVASIPSSAPIAIHDTINIGNISAADLRIAGKAGPIEIIGIEPGQITTQHLQEEAPFLDGEIIADPARDLLKLIVIERHHASGHIGKGLVKGFGLKKGALASSVAHDAHNIVITGTNDSDILRAAQALVEIGGGFVCVVDGKIRASVPLPIAGLVSPLPASELVQQLQTLDAVTAELGCTLDHPCMTLSFLSLSVIPSLKLTDQGLIDVEKFTLLPLQR</sequence>
<dbReference type="HAMAP" id="MF_01518">
    <property type="entry name" value="Adenine_deamin"/>
    <property type="match status" value="1"/>
</dbReference>
<evidence type="ECO:0000256" key="3">
    <source>
        <dbReference type="ARBA" id="ARBA00022801"/>
    </source>
</evidence>
<gene>
    <name evidence="6 9" type="primary">ade</name>
    <name evidence="9" type="ORF">EPA93_39800</name>
</gene>
<dbReference type="InterPro" id="IPR011059">
    <property type="entry name" value="Metal-dep_hydrolase_composite"/>
</dbReference>
<dbReference type="Pfam" id="PF01979">
    <property type="entry name" value="Amidohydro_1"/>
    <property type="match status" value="1"/>
</dbReference>
<dbReference type="SUPFAM" id="SSF51556">
    <property type="entry name" value="Metallo-dependent hydrolases"/>
    <property type="match status" value="1"/>
</dbReference>
<dbReference type="AlphaFoldDB" id="A0A4P6K1T2"/>
<dbReference type="KEGG" id="kbs:EPA93_39800"/>
<dbReference type="NCBIfam" id="TIGR01178">
    <property type="entry name" value="ade"/>
    <property type="match status" value="1"/>
</dbReference>
<evidence type="ECO:0000256" key="4">
    <source>
        <dbReference type="ARBA" id="ARBA00023211"/>
    </source>
</evidence>
<dbReference type="EMBL" id="CP035758">
    <property type="protein sequence ID" value="QBD81793.1"/>
    <property type="molecule type" value="Genomic_DNA"/>
</dbReference>
<dbReference type="Pfam" id="PF13382">
    <property type="entry name" value="Adenine_deam_C"/>
    <property type="match status" value="1"/>
</dbReference>
<dbReference type="Proteomes" id="UP000290365">
    <property type="component" value="Chromosome"/>
</dbReference>
<dbReference type="PANTHER" id="PTHR11113">
    <property type="entry name" value="N-ACETYLGLUCOSAMINE-6-PHOSPHATE DEACETYLASE"/>
    <property type="match status" value="1"/>
</dbReference>
<dbReference type="InterPro" id="IPR032466">
    <property type="entry name" value="Metal_Hydrolase"/>
</dbReference>
<evidence type="ECO:0000259" key="7">
    <source>
        <dbReference type="Pfam" id="PF01979"/>
    </source>
</evidence>
<organism evidence="9 10">
    <name type="scientific">Ktedonosporobacter rubrisoli</name>
    <dbReference type="NCBI Taxonomy" id="2509675"/>
    <lineage>
        <taxon>Bacteria</taxon>
        <taxon>Bacillati</taxon>
        <taxon>Chloroflexota</taxon>
        <taxon>Ktedonobacteria</taxon>
        <taxon>Ktedonobacterales</taxon>
        <taxon>Ktedonosporobacteraceae</taxon>
        <taxon>Ktedonosporobacter</taxon>
    </lineage>
</organism>
<evidence type="ECO:0000256" key="6">
    <source>
        <dbReference type="HAMAP-Rule" id="MF_01518"/>
    </source>
</evidence>
<dbReference type="OrthoDB" id="9775607at2"/>
<evidence type="ECO:0000259" key="8">
    <source>
        <dbReference type="Pfam" id="PF13382"/>
    </source>
</evidence>
<accession>A0A4P6K1T2</accession>
<feature type="domain" description="Adenine deaminase C-terminal" evidence="8">
    <location>
        <begin position="405"/>
        <end position="572"/>
    </location>
</feature>
<evidence type="ECO:0000256" key="1">
    <source>
        <dbReference type="ARBA" id="ARBA00006773"/>
    </source>
</evidence>